<dbReference type="PRINTS" id="PR02008">
    <property type="entry name" value="RCMTFAMILY"/>
</dbReference>
<protein>
    <submittedName>
        <fullName evidence="7">NOL1/NOP2/sun family putative RNA methylase</fullName>
    </submittedName>
</protein>
<dbReference type="InterPro" id="IPR023267">
    <property type="entry name" value="RCMT"/>
</dbReference>
<evidence type="ECO:0000256" key="2">
    <source>
        <dbReference type="ARBA" id="ARBA00022603"/>
    </source>
</evidence>
<dbReference type="Pfam" id="PF17125">
    <property type="entry name" value="Methyltr_RsmF_N"/>
    <property type="match status" value="1"/>
</dbReference>
<dbReference type="PROSITE" id="PS51686">
    <property type="entry name" value="SAM_MT_RSMB_NOP"/>
    <property type="match status" value="1"/>
</dbReference>
<dbReference type="GeneID" id="42799788"/>
<keyword evidence="2 7" id="KW-0489">Methyltransferase</keyword>
<evidence type="ECO:0000256" key="5">
    <source>
        <dbReference type="ARBA" id="ARBA00022884"/>
    </source>
</evidence>
<keyword evidence="8" id="KW-1185">Reference proteome</keyword>
<dbReference type="Gene3D" id="3.30.70.1170">
    <property type="entry name" value="Sun protein, domain 3"/>
    <property type="match status" value="1"/>
</dbReference>
<evidence type="ECO:0000256" key="3">
    <source>
        <dbReference type="ARBA" id="ARBA00022679"/>
    </source>
</evidence>
<dbReference type="NCBIfam" id="TIGR00446">
    <property type="entry name" value="nop2p"/>
    <property type="match status" value="1"/>
</dbReference>
<dbReference type="SUPFAM" id="SSF53335">
    <property type="entry name" value="S-adenosyl-L-methionine-dependent methyltransferases"/>
    <property type="match status" value="1"/>
</dbReference>
<dbReference type="EMBL" id="CP045484">
    <property type="protein sequence ID" value="QGR15927.1"/>
    <property type="molecule type" value="Genomic_DNA"/>
</dbReference>
<dbReference type="PANTHER" id="PTHR22807">
    <property type="entry name" value="NOP2 YEAST -RELATED NOL1/NOP2/FMU SUN DOMAIN-CONTAINING"/>
    <property type="match status" value="1"/>
</dbReference>
<feature type="domain" description="SAM-dependent MTase RsmB/NOP-type" evidence="6">
    <location>
        <begin position="53"/>
        <end position="337"/>
    </location>
</feature>
<dbReference type="RefSeq" id="WP_156013555.1">
    <property type="nucleotide sequence ID" value="NZ_CP045484.1"/>
</dbReference>
<evidence type="ECO:0000256" key="4">
    <source>
        <dbReference type="ARBA" id="ARBA00022691"/>
    </source>
</evidence>
<proteinExistence type="predicted"/>
<dbReference type="InterPro" id="IPR011023">
    <property type="entry name" value="Nop2p"/>
</dbReference>
<dbReference type="InterPro" id="IPR031341">
    <property type="entry name" value="Methyltr_RsmF_N"/>
</dbReference>
<dbReference type="CDD" id="cd02440">
    <property type="entry name" value="AdoMet_MTases"/>
    <property type="match status" value="1"/>
</dbReference>
<dbReference type="KEGG" id="soh:D1869_01035"/>
<keyword evidence="1" id="KW-0963">Cytoplasm</keyword>
<name>A0A650CEE5_SULOH</name>
<dbReference type="PANTHER" id="PTHR22807:SF74">
    <property type="entry name" value="TRNA (CYTOSINE(48)-C(5))-METHYLTRANSFERASE"/>
    <property type="match status" value="1"/>
</dbReference>
<organism evidence="7 8">
    <name type="scientific">Sulfurisphaera ohwakuensis</name>
    <dbReference type="NCBI Taxonomy" id="69656"/>
    <lineage>
        <taxon>Archaea</taxon>
        <taxon>Thermoproteota</taxon>
        <taxon>Thermoprotei</taxon>
        <taxon>Sulfolobales</taxon>
        <taxon>Sulfolobaceae</taxon>
        <taxon>Sulfurisphaera</taxon>
    </lineage>
</organism>
<dbReference type="Pfam" id="PF01189">
    <property type="entry name" value="Methyltr_RsmB-F"/>
    <property type="match status" value="1"/>
</dbReference>
<accession>A0A650CEE5</accession>
<dbReference type="AlphaFoldDB" id="A0A650CEE5"/>
<evidence type="ECO:0000313" key="7">
    <source>
        <dbReference type="EMBL" id="QGR15927.1"/>
    </source>
</evidence>
<dbReference type="Proteomes" id="UP000427373">
    <property type="component" value="Chromosome"/>
</dbReference>
<dbReference type="InterPro" id="IPR049560">
    <property type="entry name" value="MeTrfase_RsmB-F_NOP2_cat"/>
</dbReference>
<dbReference type="Gene3D" id="3.40.50.150">
    <property type="entry name" value="Vaccinia Virus protein VP39"/>
    <property type="match status" value="1"/>
</dbReference>
<reference evidence="7 8" key="1">
    <citation type="submission" date="2019-10" db="EMBL/GenBank/DDBJ databases">
        <title>Genome Sequences from Six Type Strain Members of the Archaeal Family Sulfolobaceae: Acidianus ambivalens, Acidianus infernus, Metallosphaera prunae, Stygiolobus azoricus, Sulfolobus metallicus, and Sulfurisphaera ohwakuensis.</title>
        <authorList>
            <person name="Counts J.A."/>
            <person name="Kelly R.M."/>
        </authorList>
    </citation>
    <scope>NUCLEOTIDE SEQUENCE [LARGE SCALE GENOMIC DNA]</scope>
    <source>
        <strain evidence="7 8">TA-1</strain>
    </source>
</reference>
<keyword evidence="4" id="KW-0949">S-adenosyl-L-methionine</keyword>
<keyword evidence="3" id="KW-0808">Transferase</keyword>
<evidence type="ECO:0000313" key="8">
    <source>
        <dbReference type="Proteomes" id="UP000427373"/>
    </source>
</evidence>
<dbReference type="GO" id="GO:0003723">
    <property type="term" value="F:RNA binding"/>
    <property type="evidence" value="ECO:0007669"/>
    <property type="project" value="UniProtKB-KW"/>
</dbReference>
<gene>
    <name evidence="7" type="ORF">D1869_01035</name>
</gene>
<dbReference type="OrthoDB" id="14725at2157"/>
<keyword evidence="5" id="KW-0694">RNA-binding</keyword>
<evidence type="ECO:0000259" key="6">
    <source>
        <dbReference type="PROSITE" id="PS51686"/>
    </source>
</evidence>
<evidence type="ECO:0000256" key="1">
    <source>
        <dbReference type="ARBA" id="ARBA00022490"/>
    </source>
</evidence>
<dbReference type="GO" id="GO:0016428">
    <property type="term" value="F:tRNA (cytidine-5-)-methyltransferase activity"/>
    <property type="evidence" value="ECO:0007669"/>
    <property type="project" value="TreeGrafter"/>
</dbReference>
<sequence length="337" mass="38453">MVMTIENYVKKYNNLFAISPSLKAISLASKYKFLSYMVERYIKIMGEEETEDFLYSCSFPLKKSIRCNDLIVDCDKLEKIMKNKGFKLEKVSWLKHGYIVKQYPPKPSLGATIEYLSGYYYIQGLASMVPPYVLDPNENDLVLDMAAAPGSKTTQLAQLMKNKGLIVAIEKSRERIKSLYSNINRMKIRNVVLLRTDARILRKLNMSFNKILLDVPCSGEGLIPEDPSRKTKTSIDDLKIFFRNQLELIDIAYNLLELGGVLVYSSCSIAPEENEAVVNYIIENYGAKTDKIYGYPATSGITEFNGIKFDESLRNCIRFYPHKSGTEGFFVCKIIKE</sequence>
<dbReference type="InterPro" id="IPR029063">
    <property type="entry name" value="SAM-dependent_MTases_sf"/>
</dbReference>
<dbReference type="InterPro" id="IPR001678">
    <property type="entry name" value="MeTrfase_RsmB-F_NOP2_dom"/>
</dbReference>
<dbReference type="GO" id="GO:0030488">
    <property type="term" value="P:tRNA methylation"/>
    <property type="evidence" value="ECO:0007669"/>
    <property type="project" value="TreeGrafter"/>
</dbReference>